<name>A0A0W8F640_9ZZZZ</name>
<evidence type="ECO:0008006" key="2">
    <source>
        <dbReference type="Google" id="ProtNLM"/>
    </source>
</evidence>
<dbReference type="AlphaFoldDB" id="A0A0W8F640"/>
<evidence type="ECO:0000313" key="1">
    <source>
        <dbReference type="EMBL" id="KUG16305.1"/>
    </source>
</evidence>
<gene>
    <name evidence="1" type="ORF">ASZ90_013977</name>
</gene>
<organism evidence="1">
    <name type="scientific">hydrocarbon metagenome</name>
    <dbReference type="NCBI Taxonomy" id="938273"/>
    <lineage>
        <taxon>unclassified sequences</taxon>
        <taxon>metagenomes</taxon>
        <taxon>ecological metagenomes</taxon>
    </lineage>
</organism>
<comment type="caution">
    <text evidence="1">The sequence shown here is derived from an EMBL/GenBank/DDBJ whole genome shotgun (WGS) entry which is preliminary data.</text>
</comment>
<proteinExistence type="predicted"/>
<dbReference type="InterPro" id="IPR036390">
    <property type="entry name" value="WH_DNA-bd_sf"/>
</dbReference>
<accession>A0A0W8F640</accession>
<reference evidence="1" key="1">
    <citation type="journal article" date="2015" name="Proc. Natl. Acad. Sci. U.S.A.">
        <title>Networks of energetic and metabolic interactions define dynamics in microbial communities.</title>
        <authorList>
            <person name="Embree M."/>
            <person name="Liu J.K."/>
            <person name="Al-Bassam M.M."/>
            <person name="Zengler K."/>
        </authorList>
    </citation>
    <scope>NUCLEOTIDE SEQUENCE</scope>
</reference>
<dbReference type="EMBL" id="LNQE01001503">
    <property type="protein sequence ID" value="KUG16305.1"/>
    <property type="molecule type" value="Genomic_DNA"/>
</dbReference>
<sequence length="84" mass="9182">MADDMDAIMGFIMGNKQRERVVQILGSKGKMESDKVAKVTHVPAPSVKKILAEMAERDLVSEVNGIWGLTVAGAEIEKELKKRG</sequence>
<dbReference type="Gene3D" id="1.10.10.10">
    <property type="entry name" value="Winged helix-like DNA-binding domain superfamily/Winged helix DNA-binding domain"/>
    <property type="match status" value="1"/>
</dbReference>
<protein>
    <recommendedName>
        <fullName evidence="2">Transcriptional regulator</fullName>
    </recommendedName>
</protein>
<dbReference type="SUPFAM" id="SSF46785">
    <property type="entry name" value="Winged helix' DNA-binding domain"/>
    <property type="match status" value="1"/>
</dbReference>
<dbReference type="InterPro" id="IPR036388">
    <property type="entry name" value="WH-like_DNA-bd_sf"/>
</dbReference>